<gene>
    <name evidence="2" type="ORF">BX591_101698</name>
</gene>
<dbReference type="Proteomes" id="UP000248918">
    <property type="component" value="Unassembled WGS sequence"/>
</dbReference>
<dbReference type="OrthoDB" id="9116491at2"/>
<proteinExistence type="predicted"/>
<accession>A0A329CY12</accession>
<organism evidence="2 3">
    <name type="scientific">Paraburkholderia bryophila</name>
    <dbReference type="NCBI Taxonomy" id="420952"/>
    <lineage>
        <taxon>Bacteria</taxon>
        <taxon>Pseudomonadati</taxon>
        <taxon>Pseudomonadota</taxon>
        <taxon>Betaproteobacteria</taxon>
        <taxon>Burkholderiales</taxon>
        <taxon>Burkholderiaceae</taxon>
        <taxon>Paraburkholderia</taxon>
    </lineage>
</organism>
<evidence type="ECO:0000256" key="1">
    <source>
        <dbReference type="SAM" id="MobiDB-lite"/>
    </source>
</evidence>
<reference evidence="2 3" key="1">
    <citation type="submission" date="2018-06" db="EMBL/GenBank/DDBJ databases">
        <title>Genomic Encyclopedia of Type Strains, Phase III (KMG-III): the genomes of soil and plant-associated and newly described type strains.</title>
        <authorList>
            <person name="Whitman W."/>
        </authorList>
    </citation>
    <scope>NUCLEOTIDE SEQUENCE [LARGE SCALE GENOMIC DNA]</scope>
    <source>
        <strain evidence="2 3">LMG 23644</strain>
    </source>
</reference>
<evidence type="ECO:0000313" key="2">
    <source>
        <dbReference type="EMBL" id="RAS39359.1"/>
    </source>
</evidence>
<dbReference type="AlphaFoldDB" id="A0A329CY12"/>
<evidence type="ECO:0000313" key="3">
    <source>
        <dbReference type="Proteomes" id="UP000248918"/>
    </source>
</evidence>
<dbReference type="RefSeq" id="WP_111929300.1">
    <property type="nucleotide sequence ID" value="NZ_CADFFP010000003.1"/>
</dbReference>
<comment type="caution">
    <text evidence="2">The sequence shown here is derived from an EMBL/GenBank/DDBJ whole genome shotgun (WGS) entry which is preliminary data.</text>
</comment>
<dbReference type="EMBL" id="QLTK01000001">
    <property type="protein sequence ID" value="RAS39359.1"/>
    <property type="molecule type" value="Genomic_DNA"/>
</dbReference>
<name>A0A329CY12_9BURK</name>
<protein>
    <submittedName>
        <fullName evidence="2">Uncharacterized protein</fullName>
    </submittedName>
</protein>
<feature type="region of interest" description="Disordered" evidence="1">
    <location>
        <begin position="104"/>
        <end position="125"/>
    </location>
</feature>
<sequence>MENIPQIGKQVTCDFIPDAMLVYATRNQTIFNCDDELLTVRFDSTEAPVGSVGRLVVSHTQRGAQWQFRPYRFPNWRRVPNQDTPTTWVWHCIETGELITTTIGTVPGRGPGTPLPPDDANHLPF</sequence>